<evidence type="ECO:0000313" key="2">
    <source>
        <dbReference type="EMBL" id="KXN71186.1"/>
    </source>
</evidence>
<dbReference type="STRING" id="796925.A0A137P856"/>
<proteinExistence type="predicted"/>
<protein>
    <recommendedName>
        <fullName evidence="1">CSN8/PSMD8/EIF3K domain-containing protein</fullName>
    </recommendedName>
</protein>
<keyword evidence="3" id="KW-1185">Reference proteome</keyword>
<dbReference type="Pfam" id="PF10075">
    <property type="entry name" value="CSN8_PSD8_EIF3K"/>
    <property type="match status" value="1"/>
</dbReference>
<sequence>MENLNLAQIQELIESSNIEELINIGEELELELAFNQVNDITNEHVYTWLLLCYLTKFELENIKYLAKRISPDQIKEKNISQLYQLSKLLWQKEYFNIPPFLASMDLDKPYDSLLNLFKDNYNKYIINLIQLNYSELPFDKVSKFLGLDLSTTKQKLEELEWEIDATGEFVKPKPIDSHLNNEIGIKEFESIAQLAISLQYN</sequence>
<evidence type="ECO:0000313" key="3">
    <source>
        <dbReference type="Proteomes" id="UP000070444"/>
    </source>
</evidence>
<name>A0A137P856_CONC2</name>
<dbReference type="AlphaFoldDB" id="A0A137P856"/>
<accession>A0A137P856</accession>
<gene>
    <name evidence="2" type="ORF">CONCODRAFT_78481</name>
</gene>
<dbReference type="OrthoDB" id="5351233at2759"/>
<organism evidence="2 3">
    <name type="scientific">Conidiobolus coronatus (strain ATCC 28846 / CBS 209.66 / NRRL 28638)</name>
    <name type="common">Delacroixia coronata</name>
    <dbReference type="NCBI Taxonomy" id="796925"/>
    <lineage>
        <taxon>Eukaryota</taxon>
        <taxon>Fungi</taxon>
        <taxon>Fungi incertae sedis</taxon>
        <taxon>Zoopagomycota</taxon>
        <taxon>Entomophthoromycotina</taxon>
        <taxon>Entomophthoromycetes</taxon>
        <taxon>Entomophthorales</taxon>
        <taxon>Ancylistaceae</taxon>
        <taxon>Conidiobolus</taxon>
    </lineage>
</organism>
<dbReference type="Proteomes" id="UP000070444">
    <property type="component" value="Unassembled WGS sequence"/>
</dbReference>
<evidence type="ECO:0000259" key="1">
    <source>
        <dbReference type="Pfam" id="PF10075"/>
    </source>
</evidence>
<reference evidence="2 3" key="1">
    <citation type="journal article" date="2015" name="Genome Biol. Evol.">
        <title>Phylogenomic analyses indicate that early fungi evolved digesting cell walls of algal ancestors of land plants.</title>
        <authorList>
            <person name="Chang Y."/>
            <person name="Wang S."/>
            <person name="Sekimoto S."/>
            <person name="Aerts A.L."/>
            <person name="Choi C."/>
            <person name="Clum A."/>
            <person name="LaButti K.M."/>
            <person name="Lindquist E.A."/>
            <person name="Yee Ngan C."/>
            <person name="Ohm R.A."/>
            <person name="Salamov A.A."/>
            <person name="Grigoriev I.V."/>
            <person name="Spatafora J.W."/>
            <person name="Berbee M.L."/>
        </authorList>
    </citation>
    <scope>NUCLEOTIDE SEQUENCE [LARGE SCALE GENOMIC DNA]</scope>
    <source>
        <strain evidence="2 3">NRRL 28638</strain>
    </source>
</reference>
<feature type="domain" description="CSN8/PSMD8/EIF3K" evidence="1">
    <location>
        <begin position="41"/>
        <end position="175"/>
    </location>
</feature>
<dbReference type="InterPro" id="IPR033464">
    <property type="entry name" value="CSN8_PSD8_EIF3K"/>
</dbReference>
<dbReference type="EMBL" id="KQ964481">
    <property type="protein sequence ID" value="KXN71186.1"/>
    <property type="molecule type" value="Genomic_DNA"/>
</dbReference>